<dbReference type="RefSeq" id="WP_311556095.1">
    <property type="nucleotide sequence ID" value="NZ_JAVREJ010000006.1"/>
</dbReference>
<evidence type="ECO:0000259" key="1">
    <source>
        <dbReference type="Pfam" id="PF13649"/>
    </source>
</evidence>
<organism evidence="2 3">
    <name type="scientific">Pseudonocardia charpentierae</name>
    <dbReference type="NCBI Taxonomy" id="3075545"/>
    <lineage>
        <taxon>Bacteria</taxon>
        <taxon>Bacillati</taxon>
        <taxon>Actinomycetota</taxon>
        <taxon>Actinomycetes</taxon>
        <taxon>Pseudonocardiales</taxon>
        <taxon>Pseudonocardiaceae</taxon>
        <taxon>Pseudonocardia</taxon>
    </lineage>
</organism>
<name>A0ABU2N9A5_9PSEU</name>
<accession>A0ABU2N9A5</accession>
<proteinExistence type="predicted"/>
<gene>
    <name evidence="2" type="ORF">RM445_11090</name>
</gene>
<dbReference type="Gene3D" id="3.40.50.150">
    <property type="entry name" value="Vaccinia Virus protein VP39"/>
    <property type="match status" value="1"/>
</dbReference>
<dbReference type="PANTHER" id="PTHR43464:SF83">
    <property type="entry name" value="MALONYL-[ACYL-CARRIER PROTEIN] O-METHYLTRANSFERASE"/>
    <property type="match status" value="1"/>
</dbReference>
<keyword evidence="2" id="KW-0489">Methyltransferase</keyword>
<keyword evidence="2" id="KW-0808">Transferase</keyword>
<dbReference type="InterPro" id="IPR029063">
    <property type="entry name" value="SAM-dependent_MTases_sf"/>
</dbReference>
<keyword evidence="3" id="KW-1185">Reference proteome</keyword>
<evidence type="ECO:0000313" key="2">
    <source>
        <dbReference type="EMBL" id="MDT0350068.1"/>
    </source>
</evidence>
<dbReference type="Proteomes" id="UP001183202">
    <property type="component" value="Unassembled WGS sequence"/>
</dbReference>
<sequence>MSEPLPADWTAWRRHIDLDAYERRWQRLAEAGVDPHGEVGLVQTYAPRSVLDAGCGTGRVAVELAHRGIAAVGVDNDSDMIAAARAKSPDQRWIVADLADLALPDRFDVVVLAGNVVPYIAADRRATAVEACARHLAPGGVLVAGFALRPGWPDLDAYDGWCRSAGLTLADRWATWDRQPYTDGDYAVSAHTISTGTPSL</sequence>
<dbReference type="EMBL" id="JAVREJ010000006">
    <property type="protein sequence ID" value="MDT0350068.1"/>
    <property type="molecule type" value="Genomic_DNA"/>
</dbReference>
<reference evidence="3" key="1">
    <citation type="submission" date="2023-07" db="EMBL/GenBank/DDBJ databases">
        <title>30 novel species of actinomycetes from the DSMZ collection.</title>
        <authorList>
            <person name="Nouioui I."/>
        </authorList>
    </citation>
    <scope>NUCLEOTIDE SEQUENCE [LARGE SCALE GENOMIC DNA]</scope>
    <source>
        <strain evidence="3">DSM 45834</strain>
    </source>
</reference>
<dbReference type="GO" id="GO:0008168">
    <property type="term" value="F:methyltransferase activity"/>
    <property type="evidence" value="ECO:0007669"/>
    <property type="project" value="UniProtKB-KW"/>
</dbReference>
<dbReference type="Pfam" id="PF13649">
    <property type="entry name" value="Methyltransf_25"/>
    <property type="match status" value="1"/>
</dbReference>
<dbReference type="CDD" id="cd02440">
    <property type="entry name" value="AdoMet_MTases"/>
    <property type="match status" value="1"/>
</dbReference>
<comment type="caution">
    <text evidence="2">The sequence shown here is derived from an EMBL/GenBank/DDBJ whole genome shotgun (WGS) entry which is preliminary data.</text>
</comment>
<protein>
    <submittedName>
        <fullName evidence="2">Class I SAM-dependent methyltransferase</fullName>
        <ecNumber evidence="2">2.1.-.-</ecNumber>
    </submittedName>
</protein>
<dbReference type="SUPFAM" id="SSF53335">
    <property type="entry name" value="S-adenosyl-L-methionine-dependent methyltransferases"/>
    <property type="match status" value="1"/>
</dbReference>
<evidence type="ECO:0000313" key="3">
    <source>
        <dbReference type="Proteomes" id="UP001183202"/>
    </source>
</evidence>
<dbReference type="PANTHER" id="PTHR43464">
    <property type="entry name" value="METHYLTRANSFERASE"/>
    <property type="match status" value="1"/>
</dbReference>
<feature type="domain" description="Methyltransferase" evidence="1">
    <location>
        <begin position="50"/>
        <end position="140"/>
    </location>
</feature>
<dbReference type="EC" id="2.1.-.-" evidence="2"/>
<dbReference type="GO" id="GO:0032259">
    <property type="term" value="P:methylation"/>
    <property type="evidence" value="ECO:0007669"/>
    <property type="project" value="UniProtKB-KW"/>
</dbReference>
<dbReference type="InterPro" id="IPR041698">
    <property type="entry name" value="Methyltransf_25"/>
</dbReference>